<feature type="compositionally biased region" description="Low complexity" evidence="1">
    <location>
        <begin position="1"/>
        <end position="18"/>
    </location>
</feature>
<proteinExistence type="predicted"/>
<evidence type="ECO:0000313" key="4">
    <source>
        <dbReference type="Proteomes" id="UP000664781"/>
    </source>
</evidence>
<name>A0A939FP70_9ACTN</name>
<accession>A0A939FP70</accession>
<evidence type="ECO:0000256" key="1">
    <source>
        <dbReference type="SAM" id="MobiDB-lite"/>
    </source>
</evidence>
<comment type="caution">
    <text evidence="3">The sequence shown here is derived from an EMBL/GenBank/DDBJ whole genome shotgun (WGS) entry which is preliminary data.</text>
</comment>
<dbReference type="Proteomes" id="UP000664781">
    <property type="component" value="Unassembled WGS sequence"/>
</dbReference>
<feature type="transmembrane region" description="Helical" evidence="2">
    <location>
        <begin position="154"/>
        <end position="181"/>
    </location>
</feature>
<reference evidence="3" key="1">
    <citation type="submission" date="2021-03" db="EMBL/GenBank/DDBJ databases">
        <title>Streptomyces strains.</title>
        <authorList>
            <person name="Lund M.B."/>
            <person name="Toerring T."/>
        </authorList>
    </citation>
    <scope>NUCLEOTIDE SEQUENCE</scope>
    <source>
        <strain evidence="3">JCM 4242</strain>
    </source>
</reference>
<feature type="transmembrane region" description="Helical" evidence="2">
    <location>
        <begin position="73"/>
        <end position="94"/>
    </location>
</feature>
<evidence type="ECO:0000313" key="3">
    <source>
        <dbReference type="EMBL" id="MBO0654123.1"/>
    </source>
</evidence>
<dbReference type="AlphaFoldDB" id="A0A939FP70"/>
<keyword evidence="2" id="KW-0812">Transmembrane</keyword>
<organism evidence="3 4">
    <name type="scientific">Streptomyces triculaminicus</name>
    <dbReference type="NCBI Taxonomy" id="2816232"/>
    <lineage>
        <taxon>Bacteria</taxon>
        <taxon>Bacillati</taxon>
        <taxon>Actinomycetota</taxon>
        <taxon>Actinomycetes</taxon>
        <taxon>Kitasatosporales</taxon>
        <taxon>Streptomycetaceae</taxon>
        <taxon>Streptomyces</taxon>
    </lineage>
</organism>
<keyword evidence="4" id="KW-1185">Reference proteome</keyword>
<feature type="region of interest" description="Disordered" evidence="1">
    <location>
        <begin position="1"/>
        <end position="22"/>
    </location>
</feature>
<dbReference type="RefSeq" id="WP_207247489.1">
    <property type="nucleotide sequence ID" value="NZ_JAFMOF010000002.1"/>
</dbReference>
<protein>
    <submittedName>
        <fullName evidence="3">Uncharacterized protein</fullName>
    </submittedName>
</protein>
<keyword evidence="2" id="KW-1133">Transmembrane helix</keyword>
<gene>
    <name evidence="3" type="ORF">J1792_15485</name>
</gene>
<dbReference type="EMBL" id="JAFMOF010000002">
    <property type="protein sequence ID" value="MBO0654123.1"/>
    <property type="molecule type" value="Genomic_DNA"/>
</dbReference>
<sequence length="190" mass="19868">MSHSLTAAPRATAGPRPANESPAVSRPVRWAAHAAALTLLPSGLWRIAVAFGMPSGFAEGNPLHRSNFPGPTSLYLIALSVFAECLGLLTLGLVQSWGERVPGWVPWLGSRRIPTLAAAVPALLGAAVVTAIAFTAACGGWEGQMAAPDAPKGALAWLMTVCCAPLLAWGPLLAVVTVAYCRRRRGDRIR</sequence>
<keyword evidence="2" id="KW-0472">Membrane</keyword>
<evidence type="ECO:0000256" key="2">
    <source>
        <dbReference type="SAM" id="Phobius"/>
    </source>
</evidence>
<feature type="transmembrane region" description="Helical" evidence="2">
    <location>
        <begin position="30"/>
        <end position="53"/>
    </location>
</feature>
<feature type="transmembrane region" description="Helical" evidence="2">
    <location>
        <begin position="115"/>
        <end position="134"/>
    </location>
</feature>